<reference evidence="1 2" key="2">
    <citation type="journal article" date="2021" name="Genomics">
        <title>High-quality reference genome for Clonorchis sinensis.</title>
        <authorList>
            <person name="Young N.D."/>
            <person name="Stroehlein A.J."/>
            <person name="Kinkar L."/>
            <person name="Wang T."/>
            <person name="Sohn W.M."/>
            <person name="Chang B.C.H."/>
            <person name="Kaur P."/>
            <person name="Weisz D."/>
            <person name="Dudchenko O."/>
            <person name="Aiden E.L."/>
            <person name="Korhonen P.K."/>
            <person name="Gasser R.B."/>
        </authorList>
    </citation>
    <scope>NUCLEOTIDE SEQUENCE [LARGE SCALE GENOMIC DNA]</scope>
    <source>
        <strain evidence="1">Cs-k2</strain>
    </source>
</reference>
<accession>A0A3R7CL84</accession>
<comment type="caution">
    <text evidence="1">The sequence shown here is derived from an EMBL/GenBank/DDBJ whole genome shotgun (WGS) entry which is preliminary data.</text>
</comment>
<name>A0A3R7CL84_CLOSI</name>
<reference evidence="1 2" key="1">
    <citation type="journal article" date="2018" name="Biotechnol. Adv.">
        <title>Improved genomic resources and new bioinformatic workflow for the carcinogenic parasite Clonorchis sinensis: Biotechnological implications.</title>
        <authorList>
            <person name="Wang D."/>
            <person name="Korhonen P.K."/>
            <person name="Gasser R.B."/>
            <person name="Young N.D."/>
        </authorList>
    </citation>
    <scope>NUCLEOTIDE SEQUENCE [LARGE SCALE GENOMIC DNA]</scope>
    <source>
        <strain evidence="1">Cs-k2</strain>
    </source>
</reference>
<dbReference type="EMBL" id="NIRI02000042">
    <property type="protein sequence ID" value="KAG5447697.1"/>
    <property type="molecule type" value="Genomic_DNA"/>
</dbReference>
<dbReference type="InParanoid" id="A0A3R7CL84"/>
<sequence length="106" mass="11901">MQRLSQSLSIEMNSAGLRGLVLAFAASTAMAWNTEIQCFGDMLRHTSQCVSYGLTMSNCRYAGDPLVSCGDCTPCQQYMKRCMANRLRQPEFEQCSAHPTMMGMWR</sequence>
<protein>
    <submittedName>
        <fullName evidence="1">Uncharacterized protein</fullName>
    </submittedName>
</protein>
<dbReference type="Proteomes" id="UP000286415">
    <property type="component" value="Unassembled WGS sequence"/>
</dbReference>
<evidence type="ECO:0000313" key="2">
    <source>
        <dbReference type="Proteomes" id="UP000286415"/>
    </source>
</evidence>
<keyword evidence="2" id="KW-1185">Reference proteome</keyword>
<dbReference type="AlphaFoldDB" id="A0A3R7CL84"/>
<gene>
    <name evidence="1" type="ORF">CSKR_106691</name>
</gene>
<proteinExistence type="predicted"/>
<organism evidence="1 2">
    <name type="scientific">Clonorchis sinensis</name>
    <name type="common">Chinese liver fluke</name>
    <dbReference type="NCBI Taxonomy" id="79923"/>
    <lineage>
        <taxon>Eukaryota</taxon>
        <taxon>Metazoa</taxon>
        <taxon>Spiralia</taxon>
        <taxon>Lophotrochozoa</taxon>
        <taxon>Platyhelminthes</taxon>
        <taxon>Trematoda</taxon>
        <taxon>Digenea</taxon>
        <taxon>Opisthorchiida</taxon>
        <taxon>Opisthorchiata</taxon>
        <taxon>Opisthorchiidae</taxon>
        <taxon>Clonorchis</taxon>
    </lineage>
</organism>
<evidence type="ECO:0000313" key="1">
    <source>
        <dbReference type="EMBL" id="KAG5447697.1"/>
    </source>
</evidence>